<dbReference type="CDD" id="cd11528">
    <property type="entry name" value="NTP-PPase_MazG_Nterm"/>
    <property type="match status" value="1"/>
</dbReference>
<dbReference type="SUPFAM" id="SSF101386">
    <property type="entry name" value="all-alpha NTP pyrophosphatases"/>
    <property type="match status" value="1"/>
</dbReference>
<dbReference type="RefSeq" id="WP_140007820.1">
    <property type="nucleotide sequence ID" value="NZ_JBHMDG010000012.1"/>
</dbReference>
<dbReference type="Gene3D" id="1.10.287.1080">
    <property type="entry name" value="MazG-like"/>
    <property type="match status" value="1"/>
</dbReference>
<proteinExistence type="predicted"/>
<protein>
    <submittedName>
        <fullName evidence="2">MazG family protein</fullName>
    </submittedName>
</protein>
<evidence type="ECO:0000313" key="2">
    <source>
        <dbReference type="EMBL" id="MFB9313571.1"/>
    </source>
</evidence>
<accession>A0ABV5KA08</accession>
<dbReference type="PANTHER" id="PTHR30522">
    <property type="entry name" value="NUCLEOSIDE TRIPHOSPHATE PYROPHOSPHOHYDROLASE"/>
    <property type="match status" value="1"/>
</dbReference>
<dbReference type="Proteomes" id="UP001589750">
    <property type="component" value="Unassembled WGS sequence"/>
</dbReference>
<dbReference type="PANTHER" id="PTHR30522:SF0">
    <property type="entry name" value="NUCLEOSIDE TRIPHOSPHATE PYROPHOSPHOHYDROLASE"/>
    <property type="match status" value="1"/>
</dbReference>
<dbReference type="InterPro" id="IPR011551">
    <property type="entry name" value="NTP_PyrPHydrolase_MazG"/>
</dbReference>
<comment type="caution">
    <text evidence="2">The sequence shown here is derived from an EMBL/GenBank/DDBJ whole genome shotgun (WGS) entry which is preliminary data.</text>
</comment>
<dbReference type="InterPro" id="IPR004518">
    <property type="entry name" value="MazG-like_dom"/>
</dbReference>
<gene>
    <name evidence="2" type="ORF">ACFFRI_11005</name>
</gene>
<dbReference type="InterPro" id="IPR048015">
    <property type="entry name" value="NTP-PPase_MazG-like_N"/>
</dbReference>
<keyword evidence="3" id="KW-1185">Reference proteome</keyword>
<evidence type="ECO:0000259" key="1">
    <source>
        <dbReference type="Pfam" id="PF03819"/>
    </source>
</evidence>
<reference evidence="2 3" key="1">
    <citation type="submission" date="2024-09" db="EMBL/GenBank/DDBJ databases">
        <authorList>
            <person name="Sun Q."/>
            <person name="Mori K."/>
        </authorList>
    </citation>
    <scope>NUCLEOTIDE SEQUENCE [LARGE SCALE GENOMIC DNA]</scope>
    <source>
        <strain evidence="2 3">JCM 9626</strain>
    </source>
</reference>
<dbReference type="Pfam" id="PF03819">
    <property type="entry name" value="MazG"/>
    <property type="match status" value="1"/>
</dbReference>
<evidence type="ECO:0000313" key="3">
    <source>
        <dbReference type="Proteomes" id="UP001589750"/>
    </source>
</evidence>
<sequence>MTDPGAEPLLEFREVMRRLRAECPWKQQQTHRSLVRYLVEELHETVDAIETGTPDDLREELGDLLLQVYFHAAIAEQDGLFDLDDVADGIVAKMRRRNPHVFGDVTLGGGDGGAGVSAASAADVNELWESVKATEKRRDEITDGIAPTLPALLYADKVLDRLARAGRAAPTAGSGGDGSIGERLLALVAEAHDAGVDPEQELRDAVRVLLAQD</sequence>
<organism evidence="2 3">
    <name type="scientific">Nocardioides plantarum</name>
    <dbReference type="NCBI Taxonomy" id="29299"/>
    <lineage>
        <taxon>Bacteria</taxon>
        <taxon>Bacillati</taxon>
        <taxon>Actinomycetota</taxon>
        <taxon>Actinomycetes</taxon>
        <taxon>Propionibacteriales</taxon>
        <taxon>Nocardioidaceae</taxon>
        <taxon>Nocardioides</taxon>
    </lineage>
</organism>
<feature type="domain" description="NTP pyrophosphohydrolase MazG-like" evidence="1">
    <location>
        <begin position="29"/>
        <end position="102"/>
    </location>
</feature>
<name>A0ABV5KA08_9ACTN</name>
<dbReference type="EMBL" id="JBHMDG010000012">
    <property type="protein sequence ID" value="MFB9313571.1"/>
    <property type="molecule type" value="Genomic_DNA"/>
</dbReference>